<gene>
    <name evidence="3" type="ORF">Mal33_34510</name>
</gene>
<evidence type="ECO:0000313" key="4">
    <source>
        <dbReference type="Proteomes" id="UP000316770"/>
    </source>
</evidence>
<feature type="signal peptide" evidence="2">
    <location>
        <begin position="1"/>
        <end position="22"/>
    </location>
</feature>
<feature type="compositionally biased region" description="Basic and acidic residues" evidence="1">
    <location>
        <begin position="172"/>
        <end position="226"/>
    </location>
</feature>
<protein>
    <submittedName>
        <fullName evidence="3">Uncharacterized protein</fullName>
    </submittedName>
</protein>
<accession>A0A518IWH1</accession>
<feature type="chain" id="PRO_5021706519" evidence="2">
    <location>
        <begin position="23"/>
        <end position="253"/>
    </location>
</feature>
<feature type="compositionally biased region" description="Polar residues" evidence="1">
    <location>
        <begin position="229"/>
        <end position="240"/>
    </location>
</feature>
<sequence precursor="true">MRYLTATLAIALLSTATATARADHRLEAIAHDYHESVHILADYIAHDRHSSHYLSRYVSRLDDVSHDFYEALVHDPYRSRTRGLFDDVRSLHYRVRSLLGHGCRALPGAAAVWHDADRLYSRLSHAFSDNHHGHHHHPHRVGRVILPPTTVPYPQKRVEIRVEVPRSQGKPNHRDRFDSRGPSNNRDRGDARGPSNDRDRNRGDAGKPRYNLDRERSERKENESRKPNQRPSTSLRSDVTNDAVGRLLTSLFN</sequence>
<organism evidence="3 4">
    <name type="scientific">Rosistilla oblonga</name>
    <dbReference type="NCBI Taxonomy" id="2527990"/>
    <lineage>
        <taxon>Bacteria</taxon>
        <taxon>Pseudomonadati</taxon>
        <taxon>Planctomycetota</taxon>
        <taxon>Planctomycetia</taxon>
        <taxon>Pirellulales</taxon>
        <taxon>Pirellulaceae</taxon>
        <taxon>Rosistilla</taxon>
    </lineage>
</organism>
<proteinExistence type="predicted"/>
<evidence type="ECO:0000313" key="3">
    <source>
        <dbReference type="EMBL" id="QDV57441.1"/>
    </source>
</evidence>
<feature type="region of interest" description="Disordered" evidence="1">
    <location>
        <begin position="130"/>
        <end position="149"/>
    </location>
</feature>
<evidence type="ECO:0000256" key="1">
    <source>
        <dbReference type="SAM" id="MobiDB-lite"/>
    </source>
</evidence>
<name>A0A518IWH1_9BACT</name>
<feature type="compositionally biased region" description="Basic residues" evidence="1">
    <location>
        <begin position="132"/>
        <end position="142"/>
    </location>
</feature>
<dbReference type="AlphaFoldDB" id="A0A518IWH1"/>
<evidence type="ECO:0000256" key="2">
    <source>
        <dbReference type="SAM" id="SignalP"/>
    </source>
</evidence>
<keyword evidence="2" id="KW-0732">Signal</keyword>
<dbReference type="Proteomes" id="UP000316770">
    <property type="component" value="Chromosome"/>
</dbReference>
<dbReference type="EMBL" id="CP036318">
    <property type="protein sequence ID" value="QDV57441.1"/>
    <property type="molecule type" value="Genomic_DNA"/>
</dbReference>
<keyword evidence="4" id="KW-1185">Reference proteome</keyword>
<reference evidence="3 4" key="1">
    <citation type="submission" date="2019-02" db="EMBL/GenBank/DDBJ databases">
        <title>Deep-cultivation of Planctomycetes and their phenomic and genomic characterization uncovers novel biology.</title>
        <authorList>
            <person name="Wiegand S."/>
            <person name="Jogler M."/>
            <person name="Boedeker C."/>
            <person name="Pinto D."/>
            <person name="Vollmers J."/>
            <person name="Rivas-Marin E."/>
            <person name="Kohn T."/>
            <person name="Peeters S.H."/>
            <person name="Heuer A."/>
            <person name="Rast P."/>
            <person name="Oberbeckmann S."/>
            <person name="Bunk B."/>
            <person name="Jeske O."/>
            <person name="Meyerdierks A."/>
            <person name="Storesund J.E."/>
            <person name="Kallscheuer N."/>
            <person name="Luecker S."/>
            <person name="Lage O.M."/>
            <person name="Pohl T."/>
            <person name="Merkel B.J."/>
            <person name="Hornburger P."/>
            <person name="Mueller R.-W."/>
            <person name="Bruemmer F."/>
            <person name="Labrenz M."/>
            <person name="Spormann A.M."/>
            <person name="Op den Camp H."/>
            <person name="Overmann J."/>
            <person name="Amann R."/>
            <person name="Jetten M.S.M."/>
            <person name="Mascher T."/>
            <person name="Medema M.H."/>
            <person name="Devos D.P."/>
            <person name="Kaster A.-K."/>
            <person name="Ovreas L."/>
            <person name="Rohde M."/>
            <person name="Galperin M.Y."/>
            <person name="Jogler C."/>
        </authorList>
    </citation>
    <scope>NUCLEOTIDE SEQUENCE [LARGE SCALE GENOMIC DNA]</scope>
    <source>
        <strain evidence="3 4">Mal33</strain>
    </source>
</reference>
<feature type="region of interest" description="Disordered" evidence="1">
    <location>
        <begin position="157"/>
        <end position="241"/>
    </location>
</feature>
<dbReference type="RefSeq" id="WP_145286853.1">
    <property type="nucleotide sequence ID" value="NZ_CP036318.1"/>
</dbReference>